<keyword evidence="2" id="KW-0489">Methyltransferase</keyword>
<comment type="caution">
    <text evidence="2">The sequence shown here is derived from an EMBL/GenBank/DDBJ whole genome shotgun (WGS) entry which is preliminary data.</text>
</comment>
<evidence type="ECO:0000313" key="2">
    <source>
        <dbReference type="EMBL" id="KAA0715344.1"/>
    </source>
</evidence>
<keyword evidence="3" id="KW-1185">Reference proteome</keyword>
<proteinExistence type="predicted"/>
<dbReference type="AlphaFoldDB" id="A0A5A9NYQ9"/>
<evidence type="ECO:0000256" key="1">
    <source>
        <dbReference type="ARBA" id="ARBA00022691"/>
    </source>
</evidence>
<dbReference type="EMBL" id="SOYY01000010">
    <property type="protein sequence ID" value="KAA0715344.1"/>
    <property type="molecule type" value="Genomic_DNA"/>
</dbReference>
<keyword evidence="1" id="KW-0949">S-adenosyl-L-methionine</keyword>
<organism evidence="2 3">
    <name type="scientific">Triplophysa tibetana</name>
    <dbReference type="NCBI Taxonomy" id="1572043"/>
    <lineage>
        <taxon>Eukaryota</taxon>
        <taxon>Metazoa</taxon>
        <taxon>Chordata</taxon>
        <taxon>Craniata</taxon>
        <taxon>Vertebrata</taxon>
        <taxon>Euteleostomi</taxon>
        <taxon>Actinopterygii</taxon>
        <taxon>Neopterygii</taxon>
        <taxon>Teleostei</taxon>
        <taxon>Ostariophysi</taxon>
        <taxon>Cypriniformes</taxon>
        <taxon>Nemacheilidae</taxon>
        <taxon>Triplophysa</taxon>
    </lineage>
</organism>
<keyword evidence="2" id="KW-0808">Transferase</keyword>
<dbReference type="PANTHER" id="PTHR11006:SF92">
    <property type="entry name" value="PROTEIN ARGININE N-METHYLTRANSFERASE 2"/>
    <property type="match status" value="1"/>
</dbReference>
<sequence>MSASHVDRTRGYTLIMSYYVYKVYAVEASSMVQHTEELVRQNGCEGQERAENLTLPEKVDVLVSEWMANCLLV</sequence>
<gene>
    <name evidence="2" type="ORF">E1301_Tti023907</name>
</gene>
<dbReference type="GO" id="GO:0032259">
    <property type="term" value="P:methylation"/>
    <property type="evidence" value="ECO:0007669"/>
    <property type="project" value="UniProtKB-KW"/>
</dbReference>
<dbReference type="SUPFAM" id="SSF53335">
    <property type="entry name" value="S-adenosyl-L-methionine-dependent methyltransferases"/>
    <property type="match status" value="1"/>
</dbReference>
<protein>
    <submittedName>
        <fullName evidence="2">Protein arginine N-methyltransferase 2</fullName>
    </submittedName>
</protein>
<dbReference type="InterPro" id="IPR029063">
    <property type="entry name" value="SAM-dependent_MTases_sf"/>
</dbReference>
<evidence type="ECO:0000313" key="3">
    <source>
        <dbReference type="Proteomes" id="UP000324632"/>
    </source>
</evidence>
<dbReference type="InterPro" id="IPR025799">
    <property type="entry name" value="Arg_MeTrfase"/>
</dbReference>
<name>A0A5A9NYQ9_9TELE</name>
<dbReference type="Proteomes" id="UP000324632">
    <property type="component" value="Chromosome 10"/>
</dbReference>
<accession>A0A5A9NYQ9</accession>
<dbReference type="GO" id="GO:0042054">
    <property type="term" value="F:histone methyltransferase activity"/>
    <property type="evidence" value="ECO:0007669"/>
    <property type="project" value="TreeGrafter"/>
</dbReference>
<dbReference type="Gene3D" id="3.40.50.150">
    <property type="entry name" value="Vaccinia Virus protein VP39"/>
    <property type="match status" value="1"/>
</dbReference>
<dbReference type="PANTHER" id="PTHR11006">
    <property type="entry name" value="PROTEIN ARGININE N-METHYLTRANSFERASE"/>
    <property type="match status" value="1"/>
</dbReference>
<reference evidence="2 3" key="1">
    <citation type="journal article" date="2019" name="Mol. Ecol. Resour.">
        <title>Chromosome-level genome assembly of Triplophysa tibetana, a fish adapted to the harsh high-altitude environment of the Tibetan Plateau.</title>
        <authorList>
            <person name="Yang X."/>
            <person name="Liu H."/>
            <person name="Ma Z."/>
            <person name="Zou Y."/>
            <person name="Zou M."/>
            <person name="Mao Y."/>
            <person name="Li X."/>
            <person name="Wang H."/>
            <person name="Chen T."/>
            <person name="Wang W."/>
            <person name="Yang R."/>
        </authorList>
    </citation>
    <scope>NUCLEOTIDE SEQUENCE [LARGE SCALE GENOMIC DNA]</scope>
    <source>
        <strain evidence="2">TTIB1903HZAU</strain>
        <tissue evidence="2">Muscle</tissue>
    </source>
</reference>
<dbReference type="GO" id="GO:0016274">
    <property type="term" value="F:protein-arginine N-methyltransferase activity"/>
    <property type="evidence" value="ECO:0007669"/>
    <property type="project" value="InterPro"/>
</dbReference>
<dbReference type="GO" id="GO:0005634">
    <property type="term" value="C:nucleus"/>
    <property type="evidence" value="ECO:0007669"/>
    <property type="project" value="TreeGrafter"/>
</dbReference>